<evidence type="ECO:0000259" key="1">
    <source>
        <dbReference type="Pfam" id="PF07878"/>
    </source>
</evidence>
<dbReference type="InterPro" id="IPR013321">
    <property type="entry name" value="Arc_rbn_hlx_hlx"/>
</dbReference>
<dbReference type="Proteomes" id="UP000291485">
    <property type="component" value="Unassembled WGS sequence"/>
</dbReference>
<dbReference type="AlphaFoldDB" id="A0A4R0P915"/>
<dbReference type="GO" id="GO:0006355">
    <property type="term" value="P:regulation of DNA-templated transcription"/>
    <property type="evidence" value="ECO:0007669"/>
    <property type="project" value="InterPro"/>
</dbReference>
<dbReference type="Pfam" id="PF07878">
    <property type="entry name" value="RHH_5"/>
    <property type="match status" value="1"/>
</dbReference>
<gene>
    <name evidence="2" type="ORF">EZ449_03425</name>
</gene>
<dbReference type="Gene3D" id="1.10.1220.10">
    <property type="entry name" value="Met repressor-like"/>
    <property type="match status" value="1"/>
</dbReference>
<evidence type="ECO:0000313" key="3">
    <source>
        <dbReference type="Proteomes" id="UP000291485"/>
    </source>
</evidence>
<sequence>MAEKDKKAFVLRISPALLKEVEIWAADEFRSTNGQIEFLLNQAVKSRKKVKSKEE</sequence>
<dbReference type="OrthoDB" id="9812601at2"/>
<reference evidence="2 3" key="1">
    <citation type="submission" date="2019-02" db="EMBL/GenBank/DDBJ databases">
        <title>Pedobacter sp. RP-3-11 sp. nov., isolated from Arctic soil.</title>
        <authorList>
            <person name="Dahal R.H."/>
        </authorList>
    </citation>
    <scope>NUCLEOTIDE SEQUENCE [LARGE SCALE GENOMIC DNA]</scope>
    <source>
        <strain evidence="2 3">RP-3-11</strain>
    </source>
</reference>
<protein>
    <submittedName>
        <fullName evidence="2">Arc family DNA binding domain-containing protein</fullName>
    </submittedName>
</protein>
<dbReference type="SUPFAM" id="SSF47598">
    <property type="entry name" value="Ribbon-helix-helix"/>
    <property type="match status" value="1"/>
</dbReference>
<evidence type="ECO:0000313" key="2">
    <source>
        <dbReference type="EMBL" id="TCD12086.1"/>
    </source>
</evidence>
<dbReference type="RefSeq" id="WP_131556566.1">
    <property type="nucleotide sequence ID" value="NZ_SJSN01000002.1"/>
</dbReference>
<feature type="domain" description="CopG-like ribbon-helix-helix" evidence="1">
    <location>
        <begin position="16"/>
        <end position="48"/>
    </location>
</feature>
<organism evidence="2 3">
    <name type="scientific">Pedobacter frigidisoli</name>
    <dbReference type="NCBI Taxonomy" id="2530455"/>
    <lineage>
        <taxon>Bacteria</taxon>
        <taxon>Pseudomonadati</taxon>
        <taxon>Bacteroidota</taxon>
        <taxon>Sphingobacteriia</taxon>
        <taxon>Sphingobacteriales</taxon>
        <taxon>Sphingobacteriaceae</taxon>
        <taxon>Pedobacter</taxon>
    </lineage>
</organism>
<dbReference type="InterPro" id="IPR010985">
    <property type="entry name" value="Ribbon_hlx_hlx"/>
</dbReference>
<name>A0A4R0P915_9SPHI</name>
<dbReference type="EMBL" id="SJSN01000002">
    <property type="protein sequence ID" value="TCD12086.1"/>
    <property type="molecule type" value="Genomic_DNA"/>
</dbReference>
<dbReference type="InterPro" id="IPR012869">
    <property type="entry name" value="RHH_5"/>
</dbReference>
<comment type="caution">
    <text evidence="2">The sequence shown here is derived from an EMBL/GenBank/DDBJ whole genome shotgun (WGS) entry which is preliminary data.</text>
</comment>
<proteinExistence type="predicted"/>
<accession>A0A4R0P915</accession>
<keyword evidence="3" id="KW-1185">Reference proteome</keyword>